<sequence length="73" mass="8646">SASSRTILRRIFALTPTAYKFLEISTVLFMLELEQCVEHVYCEQGMESYFLKEKFKYFVTYLRQNCINSKCNA</sequence>
<accession>A0A151JBV5</accession>
<organism evidence="1 2">
    <name type="scientific">Trachymyrmex cornetzi</name>
    <dbReference type="NCBI Taxonomy" id="471704"/>
    <lineage>
        <taxon>Eukaryota</taxon>
        <taxon>Metazoa</taxon>
        <taxon>Ecdysozoa</taxon>
        <taxon>Arthropoda</taxon>
        <taxon>Hexapoda</taxon>
        <taxon>Insecta</taxon>
        <taxon>Pterygota</taxon>
        <taxon>Neoptera</taxon>
        <taxon>Endopterygota</taxon>
        <taxon>Hymenoptera</taxon>
        <taxon>Apocrita</taxon>
        <taxon>Aculeata</taxon>
        <taxon>Formicoidea</taxon>
        <taxon>Formicidae</taxon>
        <taxon>Myrmicinae</taxon>
        <taxon>Trachymyrmex</taxon>
    </lineage>
</organism>
<dbReference type="EMBL" id="KQ979113">
    <property type="protein sequence ID" value="KYN22594.1"/>
    <property type="molecule type" value="Genomic_DNA"/>
</dbReference>
<proteinExistence type="predicted"/>
<feature type="non-terminal residue" evidence="1">
    <location>
        <position position="1"/>
    </location>
</feature>
<dbReference type="Proteomes" id="UP000078492">
    <property type="component" value="Unassembled WGS sequence"/>
</dbReference>
<gene>
    <name evidence="1" type="ORF">ALC57_05002</name>
</gene>
<keyword evidence="2" id="KW-1185">Reference proteome</keyword>
<dbReference type="AlphaFoldDB" id="A0A151JBV5"/>
<evidence type="ECO:0000313" key="1">
    <source>
        <dbReference type="EMBL" id="KYN22594.1"/>
    </source>
</evidence>
<protein>
    <submittedName>
        <fullName evidence="1">Uncharacterized protein</fullName>
    </submittedName>
</protein>
<evidence type="ECO:0000313" key="2">
    <source>
        <dbReference type="Proteomes" id="UP000078492"/>
    </source>
</evidence>
<reference evidence="1 2" key="1">
    <citation type="submission" date="2015-09" db="EMBL/GenBank/DDBJ databases">
        <title>Trachymyrmex cornetzi WGS genome.</title>
        <authorList>
            <person name="Nygaard S."/>
            <person name="Hu H."/>
            <person name="Boomsma J."/>
            <person name="Zhang G."/>
        </authorList>
    </citation>
    <scope>NUCLEOTIDE SEQUENCE [LARGE SCALE GENOMIC DNA]</scope>
    <source>
        <strain evidence="1">Tcor2-1</strain>
        <tissue evidence="1">Whole body</tissue>
    </source>
</reference>
<name>A0A151JBV5_9HYME</name>